<keyword evidence="2" id="KW-0472">Membrane</keyword>
<sequence>MAVTITVRDADGHDRAHTRGVPALVAVAPLASRRPCHQDGCRPRDRSRAAAPRDSRIVARRDRSARHHGRVSAPRRTVILCAVVAAVLVVLGVVVARRFADDGPLTRPDQAQPGTVLLVPGYGGSQAALSQLARRLGTAGRTAQVITLPDGGTGDLRVQADSLEQAVRRELTAGAPSVDLIGYSAGGVVARLWVDRYDGATVARRIVTLGSPLHGTRIAGMGAALVPRSCPEACRQLAPGSDLLDDIDDSDLPEGLPWLSIWTNDDETVQPPDSARLDGAVNVALQEICPRARVSHSALPTDPLVTALVLRSVGPDPLLRPTECPA</sequence>
<evidence type="ECO:0000313" key="5">
    <source>
        <dbReference type="Proteomes" id="UP001241758"/>
    </source>
</evidence>
<dbReference type="Gene3D" id="3.40.50.1820">
    <property type="entry name" value="alpha/beta hydrolase"/>
    <property type="match status" value="1"/>
</dbReference>
<feature type="transmembrane region" description="Helical" evidence="2">
    <location>
        <begin position="77"/>
        <end position="96"/>
    </location>
</feature>
<organism evidence="4 5">
    <name type="scientific">Actinoplanes sandaracinus</name>
    <dbReference type="NCBI Taxonomy" id="3045177"/>
    <lineage>
        <taxon>Bacteria</taxon>
        <taxon>Bacillati</taxon>
        <taxon>Actinomycetota</taxon>
        <taxon>Actinomycetes</taxon>
        <taxon>Micromonosporales</taxon>
        <taxon>Micromonosporaceae</taxon>
        <taxon>Actinoplanes</taxon>
    </lineage>
</organism>
<evidence type="ECO:0000256" key="1">
    <source>
        <dbReference type="SAM" id="MobiDB-lite"/>
    </source>
</evidence>
<keyword evidence="5" id="KW-1185">Reference proteome</keyword>
<keyword evidence="2" id="KW-1133">Transmembrane helix</keyword>
<protein>
    <submittedName>
        <fullName evidence="4">Lipase</fullName>
    </submittedName>
</protein>
<comment type="caution">
    <text evidence="4">The sequence shown here is derived from an EMBL/GenBank/DDBJ whole genome shotgun (WGS) entry which is preliminary data.</text>
</comment>
<keyword evidence="2" id="KW-0812">Transmembrane</keyword>
<evidence type="ECO:0000259" key="3">
    <source>
        <dbReference type="Pfam" id="PF07819"/>
    </source>
</evidence>
<dbReference type="InterPro" id="IPR029058">
    <property type="entry name" value="AB_hydrolase_fold"/>
</dbReference>
<dbReference type="Proteomes" id="UP001241758">
    <property type="component" value="Unassembled WGS sequence"/>
</dbReference>
<dbReference type="SUPFAM" id="SSF53474">
    <property type="entry name" value="alpha/beta-Hydrolases"/>
    <property type="match status" value="1"/>
</dbReference>
<dbReference type="PANTHER" id="PTHR37574">
    <property type="entry name" value="LIPASE B"/>
    <property type="match status" value="1"/>
</dbReference>
<feature type="region of interest" description="Disordered" evidence="1">
    <location>
        <begin position="35"/>
        <end position="55"/>
    </location>
</feature>
<name>A0ABT6WGA5_9ACTN</name>
<dbReference type="Pfam" id="PF07819">
    <property type="entry name" value="PGAP1"/>
    <property type="match status" value="1"/>
</dbReference>
<evidence type="ECO:0000313" key="4">
    <source>
        <dbReference type="EMBL" id="MDI6098754.1"/>
    </source>
</evidence>
<dbReference type="InterPro" id="IPR053228">
    <property type="entry name" value="Stereospecific_Lipase"/>
</dbReference>
<dbReference type="EMBL" id="JASCTH010000005">
    <property type="protein sequence ID" value="MDI6098754.1"/>
    <property type="molecule type" value="Genomic_DNA"/>
</dbReference>
<proteinExistence type="predicted"/>
<accession>A0ABT6WGA5</accession>
<reference evidence="4 5" key="1">
    <citation type="submission" date="2023-05" db="EMBL/GenBank/DDBJ databases">
        <title>Actinoplanes sp. NEAU-A12 genome sequencing.</title>
        <authorList>
            <person name="Wang Z.-S."/>
        </authorList>
    </citation>
    <scope>NUCLEOTIDE SEQUENCE [LARGE SCALE GENOMIC DNA]</scope>
    <source>
        <strain evidence="4 5">NEAU-A12</strain>
    </source>
</reference>
<feature type="domain" description="GPI inositol-deacylase PGAP1-like alpha/beta" evidence="3">
    <location>
        <begin position="156"/>
        <end position="217"/>
    </location>
</feature>
<feature type="compositionally biased region" description="Basic and acidic residues" evidence="1">
    <location>
        <begin position="36"/>
        <end position="55"/>
    </location>
</feature>
<dbReference type="PANTHER" id="PTHR37574:SF1">
    <property type="entry name" value="LIPASE B"/>
    <property type="match status" value="1"/>
</dbReference>
<evidence type="ECO:0000256" key="2">
    <source>
        <dbReference type="SAM" id="Phobius"/>
    </source>
</evidence>
<dbReference type="RefSeq" id="WP_282758604.1">
    <property type="nucleotide sequence ID" value="NZ_JASCTH010000005.1"/>
</dbReference>
<dbReference type="InterPro" id="IPR012908">
    <property type="entry name" value="PGAP1-ab_dom-like"/>
</dbReference>
<gene>
    <name evidence="4" type="ORF">QLQ12_09100</name>
</gene>